<dbReference type="Gene3D" id="1.10.579.10">
    <property type="entry name" value="DNA Cyclobutane Dipyrimidine Photolyase, subunit A, domain 3"/>
    <property type="match status" value="1"/>
</dbReference>
<dbReference type="PANTHER" id="PTHR11455:SF9">
    <property type="entry name" value="CRYPTOCHROME CIRCADIAN CLOCK 5 ISOFORM X1"/>
    <property type="match status" value="1"/>
</dbReference>
<dbReference type="AlphaFoldDB" id="A0A7X9FTR0"/>
<dbReference type="Gene3D" id="1.25.40.80">
    <property type="match status" value="1"/>
</dbReference>
<dbReference type="InterPro" id="IPR036134">
    <property type="entry name" value="Crypto/Photolyase_FAD-like_sf"/>
</dbReference>
<evidence type="ECO:0000256" key="1">
    <source>
        <dbReference type="ARBA" id="ARBA00022630"/>
    </source>
</evidence>
<gene>
    <name evidence="8" type="ORF">GYA55_13125</name>
</gene>
<dbReference type="Pfam" id="PF00875">
    <property type="entry name" value="DNA_photolyase"/>
    <property type="match status" value="1"/>
</dbReference>
<comment type="cofactor">
    <cofactor evidence="4">
        <name>FAD</name>
        <dbReference type="ChEBI" id="CHEBI:57692"/>
    </cofactor>
    <text evidence="4">Binds 1 FAD per subunit.</text>
</comment>
<dbReference type="Proteomes" id="UP000524246">
    <property type="component" value="Unassembled WGS sequence"/>
</dbReference>
<feature type="site" description="Electron transfer via tryptophanyl radical" evidence="5">
    <location>
        <position position="352"/>
    </location>
</feature>
<evidence type="ECO:0000259" key="7">
    <source>
        <dbReference type="PROSITE" id="PS51645"/>
    </source>
</evidence>
<dbReference type="GO" id="GO:0006139">
    <property type="term" value="P:nucleobase-containing compound metabolic process"/>
    <property type="evidence" value="ECO:0007669"/>
    <property type="project" value="UniProtKB-ARBA"/>
</dbReference>
<dbReference type="PRINTS" id="PR00147">
    <property type="entry name" value="DNAPHOTLYASE"/>
</dbReference>
<dbReference type="InterPro" id="IPR002081">
    <property type="entry name" value="Cryptochrome/DNA_photolyase_1"/>
</dbReference>
<dbReference type="InterPro" id="IPR014729">
    <property type="entry name" value="Rossmann-like_a/b/a_fold"/>
</dbReference>
<dbReference type="PROSITE" id="PS00691">
    <property type="entry name" value="DNA_PHOTOLYASES_1_2"/>
    <property type="match status" value="1"/>
</dbReference>
<feature type="domain" description="Photolyase/cryptochrome alpha/beta" evidence="7">
    <location>
        <begin position="6"/>
        <end position="136"/>
    </location>
</feature>
<dbReference type="SUPFAM" id="SSF48173">
    <property type="entry name" value="Cryptochrome/photolyase FAD-binding domain"/>
    <property type="match status" value="1"/>
</dbReference>
<keyword evidence="3 6" id="KW-0157">Chromophore</keyword>
<dbReference type="GO" id="GO:0003904">
    <property type="term" value="F:deoxyribodipyrimidine photo-lyase activity"/>
    <property type="evidence" value="ECO:0007669"/>
    <property type="project" value="TreeGrafter"/>
</dbReference>
<feature type="site" description="Electron transfer via tryptophanyl radical" evidence="5">
    <location>
        <position position="299"/>
    </location>
</feature>
<organism evidence="8 9">
    <name type="scientific">SAR324 cluster bacterium</name>
    <dbReference type="NCBI Taxonomy" id="2024889"/>
    <lineage>
        <taxon>Bacteria</taxon>
        <taxon>Deltaproteobacteria</taxon>
        <taxon>SAR324 cluster</taxon>
    </lineage>
</organism>
<feature type="binding site" evidence="4">
    <location>
        <begin position="365"/>
        <end position="367"/>
    </location>
    <ligand>
        <name>FAD</name>
        <dbReference type="ChEBI" id="CHEBI:57692"/>
    </ligand>
</feature>
<dbReference type="InterPro" id="IPR006050">
    <property type="entry name" value="DNA_photolyase_N"/>
</dbReference>
<keyword evidence="8" id="KW-0456">Lyase</keyword>
<evidence type="ECO:0000256" key="2">
    <source>
        <dbReference type="ARBA" id="ARBA00022827"/>
    </source>
</evidence>
<evidence type="ECO:0000256" key="6">
    <source>
        <dbReference type="RuleBase" id="RU004182"/>
    </source>
</evidence>
<evidence type="ECO:0000313" key="9">
    <source>
        <dbReference type="Proteomes" id="UP000524246"/>
    </source>
</evidence>
<dbReference type="GO" id="GO:0071949">
    <property type="term" value="F:FAD binding"/>
    <property type="evidence" value="ECO:0007669"/>
    <property type="project" value="TreeGrafter"/>
</dbReference>
<feature type="site" description="Electron transfer via tryptophanyl radical" evidence="5">
    <location>
        <position position="375"/>
    </location>
</feature>
<dbReference type="Pfam" id="PF03441">
    <property type="entry name" value="FAD_binding_7"/>
    <property type="match status" value="1"/>
</dbReference>
<feature type="binding site" evidence="4">
    <location>
        <begin position="268"/>
        <end position="275"/>
    </location>
    <ligand>
        <name>FAD</name>
        <dbReference type="ChEBI" id="CHEBI:57692"/>
    </ligand>
</feature>
<protein>
    <submittedName>
        <fullName evidence="8">Deoxyribodipyrimidine photo-lyase</fullName>
    </submittedName>
</protein>
<feature type="binding site" evidence="4">
    <location>
        <position position="222"/>
    </location>
    <ligand>
        <name>FAD</name>
        <dbReference type="ChEBI" id="CHEBI:57692"/>
    </ligand>
</feature>
<dbReference type="EMBL" id="JAAZON010000600">
    <property type="protein sequence ID" value="NMC64099.1"/>
    <property type="molecule type" value="Genomic_DNA"/>
</dbReference>
<dbReference type="PANTHER" id="PTHR11455">
    <property type="entry name" value="CRYPTOCHROME"/>
    <property type="match status" value="1"/>
</dbReference>
<feature type="binding site" evidence="4">
    <location>
        <begin position="234"/>
        <end position="238"/>
    </location>
    <ligand>
        <name>FAD</name>
        <dbReference type="ChEBI" id="CHEBI:57692"/>
    </ligand>
</feature>
<comment type="caution">
    <text evidence="8">The sequence shown here is derived from an EMBL/GenBank/DDBJ whole genome shotgun (WGS) entry which is preliminary data.</text>
</comment>
<dbReference type="GO" id="GO:0003677">
    <property type="term" value="F:DNA binding"/>
    <property type="evidence" value="ECO:0007669"/>
    <property type="project" value="TreeGrafter"/>
</dbReference>
<dbReference type="PROSITE" id="PS51645">
    <property type="entry name" value="PHR_CRY_ALPHA_BETA"/>
    <property type="match status" value="1"/>
</dbReference>
<evidence type="ECO:0000313" key="8">
    <source>
        <dbReference type="EMBL" id="NMC64099.1"/>
    </source>
</evidence>
<reference evidence="8 9" key="1">
    <citation type="journal article" date="2020" name="Biotechnol. Biofuels">
        <title>New insights from the biogas microbiome by comprehensive genome-resolved metagenomics of nearly 1600 species originating from multiple anaerobic digesters.</title>
        <authorList>
            <person name="Campanaro S."/>
            <person name="Treu L."/>
            <person name="Rodriguez-R L.M."/>
            <person name="Kovalovszki A."/>
            <person name="Ziels R.M."/>
            <person name="Maus I."/>
            <person name="Zhu X."/>
            <person name="Kougias P.G."/>
            <person name="Basile A."/>
            <person name="Luo G."/>
            <person name="Schluter A."/>
            <person name="Konstantinidis K.T."/>
            <person name="Angelidaki I."/>
        </authorList>
    </citation>
    <scope>NUCLEOTIDE SEQUENCE [LARGE SCALE GENOMIC DNA]</scope>
    <source>
        <strain evidence="8">AS27yjCOA_65</strain>
    </source>
</reference>
<dbReference type="GO" id="GO:0006950">
    <property type="term" value="P:response to stress"/>
    <property type="evidence" value="ECO:0007669"/>
    <property type="project" value="UniProtKB-ARBA"/>
</dbReference>
<evidence type="ECO:0000256" key="4">
    <source>
        <dbReference type="PIRSR" id="PIRSR602081-1"/>
    </source>
</evidence>
<accession>A0A7X9FTR0</accession>
<name>A0A7X9FTR0_9DELT</name>
<dbReference type="Gene3D" id="3.40.50.620">
    <property type="entry name" value="HUPs"/>
    <property type="match status" value="1"/>
</dbReference>
<keyword evidence="1 4" id="KW-0285">Flavoprotein</keyword>
<keyword evidence="2 4" id="KW-0274">FAD</keyword>
<evidence type="ECO:0000256" key="5">
    <source>
        <dbReference type="PIRSR" id="PIRSR602081-2"/>
    </source>
</evidence>
<dbReference type="SUPFAM" id="SSF52425">
    <property type="entry name" value="Cryptochrome/photolyase, N-terminal domain"/>
    <property type="match status" value="1"/>
</dbReference>
<comment type="similarity">
    <text evidence="6">Belongs to the DNA photolyase family.</text>
</comment>
<sequence>MTKKYGKSLFIFRRDLRIDDNSALLRALDDSEAVLPCFIFDPRQIEKHDYLSHPALNFMLQCLHELSEDLARRKGHLYFFYGRVEELVESIVPELNIDAVFFNRDYTSFSRIRDEAIQAVCNEKKVACEIYADSLLQEPEEICKTNGSPYTVFTPFYKKAVSLKVRTPRNCTQANFFTELIPYDSTDSLLRLKSNEVISSSLKGGRIEALKLLDRVSSLGNYENTKDFPALEGTSKLSAHLKFGSISIREAFHRIKKQLGEGSPLIRQLYWRDFFTHIAWNFPHVFQGAFYKKYDALEWSENEAHFQAWCNGLSGFPIVDAGMRELNSTGFMHNRVRMICASFLVKDLHINWRKGERYFARHLIDYDPSLNNGNWQWSASTGCDAQPYFRIFNPWLQQEKFDPDCIYIKKYIPELRPLAPGQIHKLFKNFPEGLQYPKPICEHAEAAAKARSIYAELD</sequence>
<dbReference type="InterPro" id="IPR018394">
    <property type="entry name" value="DNA_photolyase_1_CS_C"/>
</dbReference>
<dbReference type="InterPro" id="IPR036155">
    <property type="entry name" value="Crypto/Photolyase_N_sf"/>
</dbReference>
<evidence type="ECO:0000256" key="3">
    <source>
        <dbReference type="ARBA" id="ARBA00022991"/>
    </source>
</evidence>
<dbReference type="InterPro" id="IPR005101">
    <property type="entry name" value="Cryptochr/Photolyase_FAD-bd"/>
</dbReference>
<proteinExistence type="inferred from homology"/>